<reference evidence="1" key="1">
    <citation type="submission" date="2022-07" db="EMBL/GenBank/DDBJ databases">
        <title>Phylogenomic reconstructions and comparative analyses of Kickxellomycotina fungi.</title>
        <authorList>
            <person name="Reynolds N.K."/>
            <person name="Stajich J.E."/>
            <person name="Barry K."/>
            <person name="Grigoriev I.V."/>
            <person name="Crous P."/>
            <person name="Smith M.E."/>
        </authorList>
    </citation>
    <scope>NUCLEOTIDE SEQUENCE</scope>
    <source>
        <strain evidence="1">CBS 190363</strain>
    </source>
</reference>
<protein>
    <submittedName>
        <fullName evidence="1">Uncharacterized protein</fullName>
    </submittedName>
</protein>
<sequence length="491" mass="54305">MDRLLAGIESQTIALSTLDMMPSIMNVPFYVYYSNDVSHPDFMPTELLHKSFYLALLDFPPFVGYFEVDGSGRGRVVVDKDNLNLPAFLESQSSVHFGDIQAAKFSCDALPAGAATAGLVTTSDSSGTIKPIHVHIVRLRDNSGIVLFVSIAHYLVDGVSYCEFLNRWADICKRLGNGETPEDMPLLHVSHSRSTLFEHLPDDRRELDDPTREMITTRDLFTKWLTWLSPKTRAKVIATSTSFSSIESHIFHLSASNLASLRASTQEFVTTGERISDNDVITALLQMAIAQSEAECKQEAAASRGYLSSLASYIFPSMYKQGSEFVTQIAFDTRPRLKGLGSARFVGNAVMTRCLASPMDSLTSGINPQSLALAALSVRKLVNGIDPQYIGQHIDTLHKDPSCFMCQAAHSRSKSTMMVTNHSRFELYKADFGRGTPVWVSPLRPFFPNILCIMPTPPSADGYIIYMSMTTPAMAKLLLNEFWASVTSLVY</sequence>
<dbReference type="EMBL" id="JANBVB010001657">
    <property type="protein sequence ID" value="KAJ2889794.1"/>
    <property type="molecule type" value="Genomic_DNA"/>
</dbReference>
<name>A0ACC1LZ91_9FUNG</name>
<evidence type="ECO:0000313" key="2">
    <source>
        <dbReference type="Proteomes" id="UP001139981"/>
    </source>
</evidence>
<dbReference type="Proteomes" id="UP001139981">
    <property type="component" value="Unassembled WGS sequence"/>
</dbReference>
<keyword evidence="2" id="KW-1185">Reference proteome</keyword>
<gene>
    <name evidence="1" type="ORF">IWW38_004494</name>
</gene>
<comment type="caution">
    <text evidence="1">The sequence shown here is derived from an EMBL/GenBank/DDBJ whole genome shotgun (WGS) entry which is preliminary data.</text>
</comment>
<proteinExistence type="predicted"/>
<organism evidence="1 2">
    <name type="scientific">Coemansia aciculifera</name>
    <dbReference type="NCBI Taxonomy" id="417176"/>
    <lineage>
        <taxon>Eukaryota</taxon>
        <taxon>Fungi</taxon>
        <taxon>Fungi incertae sedis</taxon>
        <taxon>Zoopagomycota</taxon>
        <taxon>Kickxellomycotina</taxon>
        <taxon>Kickxellomycetes</taxon>
        <taxon>Kickxellales</taxon>
        <taxon>Kickxellaceae</taxon>
        <taxon>Coemansia</taxon>
    </lineage>
</organism>
<evidence type="ECO:0000313" key="1">
    <source>
        <dbReference type="EMBL" id="KAJ2889794.1"/>
    </source>
</evidence>
<accession>A0ACC1LZ91</accession>